<dbReference type="EMBL" id="SNRY01009624">
    <property type="protein sequence ID" value="KAA6306812.1"/>
    <property type="molecule type" value="Genomic_DNA"/>
</dbReference>
<sequence>MQYKKFGKRGLFDELNTKENLSKIGTPLERLLRVIDFEMFRPELEENLLNPDHKNKAGAKPYDVVMMF</sequence>
<gene>
    <name evidence="1" type="ORF">EZS27_041523</name>
</gene>
<accession>A0A5J4PBW4</accession>
<evidence type="ECO:0008006" key="2">
    <source>
        <dbReference type="Google" id="ProtNLM"/>
    </source>
</evidence>
<reference evidence="1" key="1">
    <citation type="submission" date="2019-03" db="EMBL/GenBank/DDBJ databases">
        <title>Single cell metagenomics reveals metabolic interactions within the superorganism composed of flagellate Streblomastix strix and complex community of Bacteroidetes bacteria on its surface.</title>
        <authorList>
            <person name="Treitli S.C."/>
            <person name="Kolisko M."/>
            <person name="Husnik F."/>
            <person name="Keeling P."/>
            <person name="Hampl V."/>
        </authorList>
    </citation>
    <scope>NUCLEOTIDE SEQUENCE</scope>
    <source>
        <strain evidence="1">STM</strain>
    </source>
</reference>
<organism evidence="1">
    <name type="scientific">termite gut metagenome</name>
    <dbReference type="NCBI Taxonomy" id="433724"/>
    <lineage>
        <taxon>unclassified sequences</taxon>
        <taxon>metagenomes</taxon>
        <taxon>organismal metagenomes</taxon>
    </lineage>
</organism>
<evidence type="ECO:0000313" key="1">
    <source>
        <dbReference type="EMBL" id="KAA6306812.1"/>
    </source>
</evidence>
<dbReference type="AlphaFoldDB" id="A0A5J4PBW4"/>
<comment type="caution">
    <text evidence="1">The sequence shown here is derived from an EMBL/GenBank/DDBJ whole genome shotgun (WGS) entry which is preliminary data.</text>
</comment>
<proteinExistence type="predicted"/>
<feature type="non-terminal residue" evidence="1">
    <location>
        <position position="68"/>
    </location>
</feature>
<name>A0A5J4PBW4_9ZZZZ</name>
<protein>
    <recommendedName>
        <fullName evidence="2">Transposase InsH N-terminal domain-containing protein</fullName>
    </recommendedName>
</protein>